<dbReference type="InterPro" id="IPR000182">
    <property type="entry name" value="GNAT_dom"/>
</dbReference>
<dbReference type="RefSeq" id="WP_238232859.1">
    <property type="nucleotide sequence ID" value="NZ_BPRA01000028.1"/>
</dbReference>
<evidence type="ECO:0000313" key="3">
    <source>
        <dbReference type="Proteomes" id="UP001055101"/>
    </source>
</evidence>
<accession>A0ABQ4TS39</accession>
<keyword evidence="3" id="KW-1185">Reference proteome</keyword>
<dbReference type="EMBL" id="BPRA01000028">
    <property type="protein sequence ID" value="GJE57714.1"/>
    <property type="molecule type" value="Genomic_DNA"/>
</dbReference>
<dbReference type="PROSITE" id="PS51186">
    <property type="entry name" value="GNAT"/>
    <property type="match status" value="1"/>
</dbReference>
<organism evidence="2 3">
    <name type="scientific">Methylobacterium thuringiense</name>
    <dbReference type="NCBI Taxonomy" id="1003091"/>
    <lineage>
        <taxon>Bacteria</taxon>
        <taxon>Pseudomonadati</taxon>
        <taxon>Pseudomonadota</taxon>
        <taxon>Alphaproteobacteria</taxon>
        <taxon>Hyphomicrobiales</taxon>
        <taxon>Methylobacteriaceae</taxon>
        <taxon>Methylobacterium</taxon>
    </lineage>
</organism>
<reference evidence="2" key="2">
    <citation type="submission" date="2021-08" db="EMBL/GenBank/DDBJ databases">
        <authorList>
            <person name="Tani A."/>
            <person name="Ola A."/>
            <person name="Ogura Y."/>
            <person name="Katsura K."/>
            <person name="Hayashi T."/>
        </authorList>
    </citation>
    <scope>NUCLEOTIDE SEQUENCE</scope>
    <source>
        <strain evidence="2">DSM 23674</strain>
    </source>
</reference>
<dbReference type="InterPro" id="IPR016181">
    <property type="entry name" value="Acyl_CoA_acyltransferase"/>
</dbReference>
<comment type="caution">
    <text evidence="2">The sequence shown here is derived from an EMBL/GenBank/DDBJ whole genome shotgun (WGS) entry which is preliminary data.</text>
</comment>
<dbReference type="SUPFAM" id="SSF55729">
    <property type="entry name" value="Acyl-CoA N-acyltransferases (Nat)"/>
    <property type="match status" value="1"/>
</dbReference>
<dbReference type="Proteomes" id="UP001055101">
    <property type="component" value="Unassembled WGS sequence"/>
</dbReference>
<evidence type="ECO:0000259" key="1">
    <source>
        <dbReference type="PROSITE" id="PS51186"/>
    </source>
</evidence>
<dbReference type="Pfam" id="PF00583">
    <property type="entry name" value="Acetyltransf_1"/>
    <property type="match status" value="1"/>
</dbReference>
<protein>
    <submittedName>
        <fullName evidence="2">N-acetyltransferase Eis</fullName>
    </submittedName>
</protein>
<gene>
    <name evidence="2" type="primary">eis_3</name>
    <name evidence="2" type="ORF">EKPJFOCH_4232</name>
</gene>
<dbReference type="CDD" id="cd04301">
    <property type="entry name" value="NAT_SF"/>
    <property type="match status" value="1"/>
</dbReference>
<dbReference type="Gene3D" id="3.40.630.30">
    <property type="match status" value="1"/>
</dbReference>
<name>A0ABQ4TS39_9HYPH</name>
<proteinExistence type="predicted"/>
<reference evidence="2" key="1">
    <citation type="journal article" date="2021" name="Front. Microbiol.">
        <title>Comprehensive Comparative Genomics and Phenotyping of Methylobacterium Species.</title>
        <authorList>
            <person name="Alessa O."/>
            <person name="Ogura Y."/>
            <person name="Fujitani Y."/>
            <person name="Takami H."/>
            <person name="Hayashi T."/>
            <person name="Sahin N."/>
            <person name="Tani A."/>
        </authorList>
    </citation>
    <scope>NUCLEOTIDE SEQUENCE</scope>
    <source>
        <strain evidence="2">DSM 23674</strain>
    </source>
</reference>
<evidence type="ECO:0000313" key="2">
    <source>
        <dbReference type="EMBL" id="GJE57714.1"/>
    </source>
</evidence>
<sequence length="165" mass="17115">MIIRPEAGTDAIAIRALVSAAFDDAPHASGTEADIVDALREGGVLTLSLVCTVANEVVGHVAFSLVVVGCAAEGWFGLGPVAVQSEYRGQGIGQRLIEAGLSRLRERGAGGCVVLGDPAYYRRFGFAADPAIVLAGVPPEYFQSLSLCGNRPEGEARYHLAFGAA</sequence>
<feature type="domain" description="N-acetyltransferase" evidence="1">
    <location>
        <begin position="1"/>
        <end position="146"/>
    </location>
</feature>